<dbReference type="Pfam" id="PF04073">
    <property type="entry name" value="tRNA_edit"/>
    <property type="match status" value="1"/>
</dbReference>
<feature type="domain" description="YbaK/aminoacyl-tRNA synthetase-associated" evidence="5">
    <location>
        <begin position="48"/>
        <end position="154"/>
    </location>
</feature>
<evidence type="ECO:0000256" key="1">
    <source>
        <dbReference type="ARBA" id="ARBA00009798"/>
    </source>
</evidence>
<dbReference type="Gene3D" id="3.90.960.10">
    <property type="entry name" value="YbaK/aminoacyl-tRNA synthetase-associated domain"/>
    <property type="match status" value="1"/>
</dbReference>
<dbReference type="PANTHER" id="PTHR30411">
    <property type="entry name" value="CYTOPLASMIC PROTEIN"/>
    <property type="match status" value="1"/>
</dbReference>
<dbReference type="EC" id="4.2.-.-" evidence="4"/>
<keyword evidence="2 4" id="KW-0648">Protein biosynthesis</keyword>
<evidence type="ECO:0000259" key="5">
    <source>
        <dbReference type="Pfam" id="PF04073"/>
    </source>
</evidence>
<name>A0ABY5BVN1_9LACO</name>
<dbReference type="InterPro" id="IPR036754">
    <property type="entry name" value="YbaK/aa-tRNA-synt-asso_dom_sf"/>
</dbReference>
<dbReference type="PANTHER" id="PTHR30411:SF0">
    <property type="entry name" value="CYS-TRNA(PRO)_CYS-TRNA(CYS) DEACYLASE YBAK"/>
    <property type="match status" value="1"/>
</dbReference>
<evidence type="ECO:0000256" key="2">
    <source>
        <dbReference type="ARBA" id="ARBA00022917"/>
    </source>
</evidence>
<evidence type="ECO:0000256" key="4">
    <source>
        <dbReference type="PIRNR" id="PIRNR006181"/>
    </source>
</evidence>
<organism evidence="6 7">
    <name type="scientific">Fructilactobacillus carniphilus</name>
    <dbReference type="NCBI Taxonomy" id="2940297"/>
    <lineage>
        <taxon>Bacteria</taxon>
        <taxon>Bacillati</taxon>
        <taxon>Bacillota</taxon>
        <taxon>Bacilli</taxon>
        <taxon>Lactobacillales</taxon>
        <taxon>Lactobacillaceae</taxon>
        <taxon>Fructilactobacillus</taxon>
    </lineage>
</organism>
<evidence type="ECO:0000313" key="7">
    <source>
        <dbReference type="Proteomes" id="UP001056164"/>
    </source>
</evidence>
<proteinExistence type="inferred from homology"/>
<dbReference type="CDD" id="cd00002">
    <property type="entry name" value="YbaK_deacylase"/>
    <property type="match status" value="1"/>
</dbReference>
<dbReference type="SUPFAM" id="SSF55826">
    <property type="entry name" value="YbaK/ProRS associated domain"/>
    <property type="match status" value="1"/>
</dbReference>
<keyword evidence="7" id="KW-1185">Reference proteome</keyword>
<protein>
    <recommendedName>
        <fullName evidence="4">Cys-tRNA(Pro)/Cys-tRNA(Cys) deacylase</fullName>
        <ecNumber evidence="4">4.2.-.-</ecNumber>
    </recommendedName>
</protein>
<accession>A0ABY5BVN1</accession>
<dbReference type="Proteomes" id="UP001056164">
    <property type="component" value="Chromosome"/>
</dbReference>
<dbReference type="PIRSF" id="PIRSF006181">
    <property type="entry name" value="EbsC_YbaK"/>
    <property type="match status" value="1"/>
</dbReference>
<dbReference type="InterPro" id="IPR007214">
    <property type="entry name" value="YbaK/aa-tRNA-synth-assoc-dom"/>
</dbReference>
<dbReference type="RefSeq" id="WP_252795075.1">
    <property type="nucleotide sequence ID" value="NZ_CP097121.1"/>
</dbReference>
<sequence length="165" mass="18308">MAHKKNKIHKTLVEQILSQHKIPYQQIIFPTYKDGDVAQLDTNASDYPDHQIYKTLALTGKKTGPVVGVVPLDSRLSYKKMAQASGNKKVGMIPLKELEQTTTYEHGANTPIGIYEKKGYPIYFDESARKQGDIVVSSGQIGRSVLVNAEQIADLVHGHFADLTE</sequence>
<dbReference type="EMBL" id="CP097121">
    <property type="protein sequence ID" value="USS90560.1"/>
    <property type="molecule type" value="Genomic_DNA"/>
</dbReference>
<evidence type="ECO:0000256" key="3">
    <source>
        <dbReference type="ARBA" id="ARBA00023239"/>
    </source>
</evidence>
<comment type="similarity">
    <text evidence="1 4">Belongs to the prolyl-tRNA editing family. YbaK/EbsC subfamily.</text>
</comment>
<evidence type="ECO:0000313" key="6">
    <source>
        <dbReference type="EMBL" id="USS90560.1"/>
    </source>
</evidence>
<reference evidence="6" key="1">
    <citation type="submission" date="2022-05" db="EMBL/GenBank/DDBJ databases">
        <authorList>
            <person name="Oliphant S.A."/>
            <person name="Watson-Haigh N.S."/>
            <person name="Sumby K.M."/>
            <person name="Gardner J.M."/>
            <person name="Jiranek V."/>
        </authorList>
    </citation>
    <scope>NUCLEOTIDE SEQUENCE</scope>
    <source>
        <strain evidence="6">KI4_A6</strain>
    </source>
</reference>
<dbReference type="InterPro" id="IPR004369">
    <property type="entry name" value="Prolyl-tRNA_editing_YbaK/EbsC"/>
</dbReference>
<gene>
    <name evidence="6" type="ORF">M3M37_06930</name>
</gene>
<keyword evidence="3 4" id="KW-0456">Lyase</keyword>